<dbReference type="PROSITE" id="PS50943">
    <property type="entry name" value="HTH_CROC1"/>
    <property type="match status" value="1"/>
</dbReference>
<evidence type="ECO:0000259" key="1">
    <source>
        <dbReference type="PROSITE" id="PS50943"/>
    </source>
</evidence>
<keyword evidence="3" id="KW-1185">Reference proteome</keyword>
<dbReference type="InterPro" id="IPR001387">
    <property type="entry name" value="Cro/C1-type_HTH"/>
</dbReference>
<feature type="domain" description="HTH cro/C1-type" evidence="1">
    <location>
        <begin position="40"/>
        <end position="89"/>
    </location>
</feature>
<proteinExistence type="predicted"/>
<dbReference type="SMART" id="SM00530">
    <property type="entry name" value="HTH_XRE"/>
    <property type="match status" value="1"/>
</dbReference>
<evidence type="ECO:0000313" key="2">
    <source>
        <dbReference type="EMBL" id="QRK81879.1"/>
    </source>
</evidence>
<evidence type="ECO:0000313" key="3">
    <source>
        <dbReference type="Proteomes" id="UP000663686"/>
    </source>
</evidence>
<dbReference type="EMBL" id="CP069352">
    <property type="protein sequence ID" value="QRK81879.1"/>
    <property type="molecule type" value="Genomic_DNA"/>
</dbReference>
<protein>
    <submittedName>
        <fullName evidence="2">Helix-turn-helix transcriptional regulator</fullName>
    </submittedName>
</protein>
<dbReference type="SUPFAM" id="SSF47413">
    <property type="entry name" value="lambda repressor-like DNA-binding domains"/>
    <property type="match status" value="1"/>
</dbReference>
<dbReference type="Proteomes" id="UP000663686">
    <property type="component" value="Chromosome"/>
</dbReference>
<dbReference type="RefSeq" id="WP_137201218.1">
    <property type="nucleotide sequence ID" value="NZ_CP069352.1"/>
</dbReference>
<gene>
    <name evidence="2" type="ORF">JN757_14970</name>
</gene>
<organism evidence="2 3">
    <name type="scientific">Pseudomonas granadensis</name>
    <dbReference type="NCBI Taxonomy" id="1421430"/>
    <lineage>
        <taxon>Bacteria</taxon>
        <taxon>Pseudomonadati</taxon>
        <taxon>Pseudomonadota</taxon>
        <taxon>Gammaproteobacteria</taxon>
        <taxon>Pseudomonadales</taxon>
        <taxon>Pseudomonadaceae</taxon>
        <taxon>Pseudomonas</taxon>
    </lineage>
</organism>
<dbReference type="Gene3D" id="1.10.260.40">
    <property type="entry name" value="lambda repressor-like DNA-binding domains"/>
    <property type="match status" value="1"/>
</dbReference>
<name>A0ABX7G9K4_9PSED</name>
<reference evidence="2 3" key="2">
    <citation type="submission" date="2021-03" db="EMBL/GenBank/DDBJ databases">
        <title>P. granadensis CT364 genome publication.</title>
        <authorList>
            <person name="Stach J."/>
            <person name="Montero-Calasanz Md.C."/>
        </authorList>
    </citation>
    <scope>NUCLEOTIDE SEQUENCE [LARGE SCALE GENOMIC DNA]</scope>
    <source>
        <strain evidence="2 3">CT364</strain>
    </source>
</reference>
<accession>A0ABX7G9K4</accession>
<dbReference type="Pfam" id="PF01381">
    <property type="entry name" value="HTH_3"/>
    <property type="match status" value="1"/>
</dbReference>
<reference evidence="2 3" key="1">
    <citation type="submission" date="2021-02" db="EMBL/GenBank/DDBJ databases">
        <authorList>
            <person name="Cea Torrescassana E."/>
        </authorList>
    </citation>
    <scope>NUCLEOTIDE SEQUENCE [LARGE SCALE GENOMIC DNA]</scope>
    <source>
        <strain evidence="2 3">CT364</strain>
    </source>
</reference>
<dbReference type="InterPro" id="IPR010982">
    <property type="entry name" value="Lambda_DNA-bd_dom_sf"/>
</dbReference>
<sequence>MTTDAIAPGSEILKKTQRGLSANLLRAMQVSGITDSGEPKKLTQQHLSKDSGVARSTISKYLTQHTEANPDLETLCRLASALNISPALLLMSEEDWLQLARALLEVGHVRNNESISSMIEVLSNEQNNRPLTRAATVLRMAKYVGVENRSDSALGRKVQQGILATAAMPAHPDFEQGIYTHLLPLCIVMGARIIDPGATHES</sequence>
<dbReference type="CDD" id="cd00093">
    <property type="entry name" value="HTH_XRE"/>
    <property type="match status" value="1"/>
</dbReference>